<keyword evidence="1" id="KW-0812">Transmembrane</keyword>
<comment type="caution">
    <text evidence="2">The sequence shown here is derived from an EMBL/GenBank/DDBJ whole genome shotgun (WGS) entry which is preliminary data.</text>
</comment>
<accession>A0ABQ4EDG3</accession>
<evidence type="ECO:0000256" key="1">
    <source>
        <dbReference type="SAM" id="Phobius"/>
    </source>
</evidence>
<sequence>MSEVLGGLPTGSSVAVLVGLIGGLGLLVRGVLRHRSRVQSEREWSARTQARTMGLIRLVGGRSADVRIDERDRDGHRVVELRGLRRTDGGEAA</sequence>
<proteinExistence type="predicted"/>
<dbReference type="EMBL" id="BONW01000046">
    <property type="protein sequence ID" value="GIG92752.1"/>
    <property type="molecule type" value="Genomic_DNA"/>
</dbReference>
<name>A0ABQ4EDG3_9ACTN</name>
<feature type="transmembrane region" description="Helical" evidence="1">
    <location>
        <begin position="12"/>
        <end position="32"/>
    </location>
</feature>
<dbReference type="Proteomes" id="UP000646749">
    <property type="component" value="Unassembled WGS sequence"/>
</dbReference>
<organism evidence="2 3">
    <name type="scientific">Plantactinospora endophytica</name>
    <dbReference type="NCBI Taxonomy" id="673535"/>
    <lineage>
        <taxon>Bacteria</taxon>
        <taxon>Bacillati</taxon>
        <taxon>Actinomycetota</taxon>
        <taxon>Actinomycetes</taxon>
        <taxon>Micromonosporales</taxon>
        <taxon>Micromonosporaceae</taxon>
        <taxon>Plantactinospora</taxon>
    </lineage>
</organism>
<gene>
    <name evidence="2" type="ORF">Pen02_76880</name>
</gene>
<dbReference type="RefSeq" id="WP_203871075.1">
    <property type="nucleotide sequence ID" value="NZ_BONW01000046.1"/>
</dbReference>
<keyword evidence="3" id="KW-1185">Reference proteome</keyword>
<evidence type="ECO:0000313" key="2">
    <source>
        <dbReference type="EMBL" id="GIG92752.1"/>
    </source>
</evidence>
<evidence type="ECO:0000313" key="3">
    <source>
        <dbReference type="Proteomes" id="UP000646749"/>
    </source>
</evidence>
<keyword evidence="1" id="KW-0472">Membrane</keyword>
<keyword evidence="1" id="KW-1133">Transmembrane helix</keyword>
<evidence type="ECO:0008006" key="4">
    <source>
        <dbReference type="Google" id="ProtNLM"/>
    </source>
</evidence>
<reference evidence="2 3" key="1">
    <citation type="submission" date="2021-01" db="EMBL/GenBank/DDBJ databases">
        <title>Whole genome shotgun sequence of Plantactinospora endophytica NBRC 110450.</title>
        <authorList>
            <person name="Komaki H."/>
            <person name="Tamura T."/>
        </authorList>
    </citation>
    <scope>NUCLEOTIDE SEQUENCE [LARGE SCALE GENOMIC DNA]</scope>
    <source>
        <strain evidence="2 3">NBRC 110450</strain>
    </source>
</reference>
<protein>
    <recommendedName>
        <fullName evidence="4">Preprotein translocase subunit YajC</fullName>
    </recommendedName>
</protein>